<dbReference type="GO" id="GO:0000786">
    <property type="term" value="C:nucleosome"/>
    <property type="evidence" value="ECO:0007669"/>
    <property type="project" value="InterPro"/>
</dbReference>
<dbReference type="SUPFAM" id="SSF46785">
    <property type="entry name" value="Winged helix' DNA-binding domain"/>
    <property type="match status" value="1"/>
</dbReference>
<evidence type="ECO:0000256" key="1">
    <source>
        <dbReference type="ARBA" id="ARBA00020833"/>
    </source>
</evidence>
<dbReference type="GO" id="GO:0003677">
    <property type="term" value="F:DNA binding"/>
    <property type="evidence" value="ECO:0007669"/>
    <property type="project" value="InterPro"/>
</dbReference>
<dbReference type="GO" id="GO:0006334">
    <property type="term" value="P:nucleosome assembly"/>
    <property type="evidence" value="ECO:0007669"/>
    <property type="project" value="InterPro"/>
</dbReference>
<feature type="region of interest" description="Disordered" evidence="2">
    <location>
        <begin position="73"/>
        <end position="117"/>
    </location>
</feature>
<dbReference type="Gene3D" id="1.10.10.10">
    <property type="entry name" value="Winged helix-like DNA-binding domain superfamily/Winged helix DNA-binding domain"/>
    <property type="match status" value="1"/>
</dbReference>
<dbReference type="InterPro" id="IPR036390">
    <property type="entry name" value="WH_DNA-bd_sf"/>
</dbReference>
<gene>
    <name evidence="4" type="ORF">FB45DRAFT_1057531</name>
</gene>
<dbReference type="Proteomes" id="UP001221142">
    <property type="component" value="Unassembled WGS sequence"/>
</dbReference>
<protein>
    <recommendedName>
        <fullName evidence="1">Histone H1</fullName>
    </recommendedName>
</protein>
<dbReference type="Pfam" id="PF00538">
    <property type="entry name" value="Linker_histone"/>
    <property type="match status" value="1"/>
</dbReference>
<accession>A0AAD7BW46</accession>
<name>A0AAD7BW46_9AGAR</name>
<evidence type="ECO:0000313" key="5">
    <source>
        <dbReference type="Proteomes" id="UP001221142"/>
    </source>
</evidence>
<evidence type="ECO:0000313" key="4">
    <source>
        <dbReference type="EMBL" id="KAJ7632443.1"/>
    </source>
</evidence>
<organism evidence="4 5">
    <name type="scientific">Roridomyces roridus</name>
    <dbReference type="NCBI Taxonomy" id="1738132"/>
    <lineage>
        <taxon>Eukaryota</taxon>
        <taxon>Fungi</taxon>
        <taxon>Dikarya</taxon>
        <taxon>Basidiomycota</taxon>
        <taxon>Agaricomycotina</taxon>
        <taxon>Agaricomycetes</taxon>
        <taxon>Agaricomycetidae</taxon>
        <taxon>Agaricales</taxon>
        <taxon>Marasmiineae</taxon>
        <taxon>Mycenaceae</taxon>
        <taxon>Roridomyces</taxon>
    </lineage>
</organism>
<evidence type="ECO:0000259" key="3">
    <source>
        <dbReference type="PROSITE" id="PS51504"/>
    </source>
</evidence>
<sequence>MTKTTTKSRKAADHPTWKEIIQECITTEPRQGVSRSFIKKYAEEQYQLSGPASVNQLKRAITSGVESGLFVMPKGPSGRIKLAPSTCTKENAKPKPVSKKKPASGSKTKKGRATTKA</sequence>
<feature type="domain" description="H15" evidence="3">
    <location>
        <begin position="13"/>
        <end position="84"/>
    </location>
</feature>
<keyword evidence="5" id="KW-1185">Reference proteome</keyword>
<dbReference type="EMBL" id="JARKIF010000008">
    <property type="protein sequence ID" value="KAJ7632443.1"/>
    <property type="molecule type" value="Genomic_DNA"/>
</dbReference>
<dbReference type="InterPro" id="IPR036388">
    <property type="entry name" value="WH-like_DNA-bd_sf"/>
</dbReference>
<dbReference type="SMART" id="SM00526">
    <property type="entry name" value="H15"/>
    <property type="match status" value="1"/>
</dbReference>
<feature type="compositionally biased region" description="Basic residues" evidence="2">
    <location>
        <begin position="96"/>
        <end position="117"/>
    </location>
</feature>
<dbReference type="InterPro" id="IPR005818">
    <property type="entry name" value="Histone_H1/H5_H15"/>
</dbReference>
<evidence type="ECO:0000256" key="2">
    <source>
        <dbReference type="SAM" id="MobiDB-lite"/>
    </source>
</evidence>
<comment type="caution">
    <text evidence="4">The sequence shown here is derived from an EMBL/GenBank/DDBJ whole genome shotgun (WGS) entry which is preliminary data.</text>
</comment>
<proteinExistence type="predicted"/>
<reference evidence="4" key="1">
    <citation type="submission" date="2023-03" db="EMBL/GenBank/DDBJ databases">
        <title>Massive genome expansion in bonnet fungi (Mycena s.s.) driven by repeated elements and novel gene families across ecological guilds.</title>
        <authorList>
            <consortium name="Lawrence Berkeley National Laboratory"/>
            <person name="Harder C.B."/>
            <person name="Miyauchi S."/>
            <person name="Viragh M."/>
            <person name="Kuo A."/>
            <person name="Thoen E."/>
            <person name="Andreopoulos B."/>
            <person name="Lu D."/>
            <person name="Skrede I."/>
            <person name="Drula E."/>
            <person name="Henrissat B."/>
            <person name="Morin E."/>
            <person name="Kohler A."/>
            <person name="Barry K."/>
            <person name="LaButti K."/>
            <person name="Morin E."/>
            <person name="Salamov A."/>
            <person name="Lipzen A."/>
            <person name="Mereny Z."/>
            <person name="Hegedus B."/>
            <person name="Baldrian P."/>
            <person name="Stursova M."/>
            <person name="Weitz H."/>
            <person name="Taylor A."/>
            <person name="Grigoriev I.V."/>
            <person name="Nagy L.G."/>
            <person name="Martin F."/>
            <person name="Kauserud H."/>
        </authorList>
    </citation>
    <scope>NUCLEOTIDE SEQUENCE</scope>
    <source>
        <strain evidence="4">9284</strain>
    </source>
</reference>
<dbReference type="AlphaFoldDB" id="A0AAD7BW46"/>
<dbReference type="PROSITE" id="PS51504">
    <property type="entry name" value="H15"/>
    <property type="match status" value="1"/>
</dbReference>